<evidence type="ECO:0000313" key="7">
    <source>
        <dbReference type="Proteomes" id="UP000294817"/>
    </source>
</evidence>
<keyword evidence="4" id="KW-0804">Transcription</keyword>
<gene>
    <name evidence="6" type="ORF">C8D74_11094</name>
</gene>
<dbReference type="GO" id="GO:0000976">
    <property type="term" value="F:transcription cis-regulatory region binding"/>
    <property type="evidence" value="ECO:0007669"/>
    <property type="project" value="TreeGrafter"/>
</dbReference>
<sequence>MSLLSLPKNNIPTAIFCSNDLVAMQVIMAAKKLNLDIPNDISLIGFDDADFAQALEISTFRHPKQQFGEKAAQMLLKMIEENNNGKPEKIVEKAEFIERNSLIQKK</sequence>
<dbReference type="Gene3D" id="3.40.50.2300">
    <property type="match status" value="2"/>
</dbReference>
<dbReference type="EMBL" id="SODZ01000010">
    <property type="protein sequence ID" value="TDX14543.1"/>
    <property type="molecule type" value="Genomic_DNA"/>
</dbReference>
<accession>A0A4V3GQC2</accession>
<dbReference type="InterPro" id="IPR046335">
    <property type="entry name" value="LacI/GalR-like_sensor"/>
</dbReference>
<proteinExistence type="predicted"/>
<keyword evidence="3" id="KW-0238">DNA-binding</keyword>
<dbReference type="Pfam" id="PF13377">
    <property type="entry name" value="Peripla_BP_3"/>
    <property type="match status" value="1"/>
</dbReference>
<dbReference type="PANTHER" id="PTHR30146">
    <property type="entry name" value="LACI-RELATED TRANSCRIPTIONAL REPRESSOR"/>
    <property type="match status" value="1"/>
</dbReference>
<protein>
    <submittedName>
        <fullName evidence="6">Substrate-binding family protein</fullName>
    </submittedName>
</protein>
<keyword evidence="7" id="KW-1185">Reference proteome</keyword>
<organism evidence="6 7">
    <name type="scientific">Petrotoga sibirica</name>
    <dbReference type="NCBI Taxonomy" id="156202"/>
    <lineage>
        <taxon>Bacteria</taxon>
        <taxon>Thermotogati</taxon>
        <taxon>Thermotogota</taxon>
        <taxon>Thermotogae</taxon>
        <taxon>Petrotogales</taxon>
        <taxon>Petrotogaceae</taxon>
        <taxon>Petrotoga</taxon>
    </lineage>
</organism>
<keyword evidence="1" id="KW-0678">Repressor</keyword>
<evidence type="ECO:0000256" key="1">
    <source>
        <dbReference type="ARBA" id="ARBA00022491"/>
    </source>
</evidence>
<evidence type="ECO:0000256" key="3">
    <source>
        <dbReference type="ARBA" id="ARBA00023125"/>
    </source>
</evidence>
<dbReference type="AlphaFoldDB" id="A0A4V3GQC2"/>
<dbReference type="Proteomes" id="UP000294817">
    <property type="component" value="Unassembled WGS sequence"/>
</dbReference>
<evidence type="ECO:0000256" key="2">
    <source>
        <dbReference type="ARBA" id="ARBA00023015"/>
    </source>
</evidence>
<dbReference type="InterPro" id="IPR028082">
    <property type="entry name" value="Peripla_BP_I"/>
</dbReference>
<dbReference type="SUPFAM" id="SSF53822">
    <property type="entry name" value="Periplasmic binding protein-like I"/>
    <property type="match status" value="1"/>
</dbReference>
<evidence type="ECO:0000259" key="5">
    <source>
        <dbReference type="Pfam" id="PF13377"/>
    </source>
</evidence>
<feature type="domain" description="Transcriptional regulator LacI/GalR-like sensor" evidence="5">
    <location>
        <begin position="9"/>
        <end position="101"/>
    </location>
</feature>
<dbReference type="GO" id="GO:0003700">
    <property type="term" value="F:DNA-binding transcription factor activity"/>
    <property type="evidence" value="ECO:0007669"/>
    <property type="project" value="TreeGrafter"/>
</dbReference>
<evidence type="ECO:0000256" key="4">
    <source>
        <dbReference type="ARBA" id="ARBA00023163"/>
    </source>
</evidence>
<name>A0A4V3GQC2_9BACT</name>
<reference evidence="6 7" key="1">
    <citation type="submission" date="2019-03" db="EMBL/GenBank/DDBJ databases">
        <title>Genomic Encyclopedia of Type Strains, Phase IV (KMG-IV): sequencing the most valuable type-strain genomes for metagenomic binning, comparative biology and taxonomic classification.</title>
        <authorList>
            <person name="Goeker M."/>
        </authorList>
    </citation>
    <scope>NUCLEOTIDE SEQUENCE [LARGE SCALE GENOMIC DNA]</scope>
    <source>
        <strain evidence="6 7">DSM 13575</strain>
    </source>
</reference>
<dbReference type="PANTHER" id="PTHR30146:SF148">
    <property type="entry name" value="HTH-TYPE TRANSCRIPTIONAL REPRESSOR PURR-RELATED"/>
    <property type="match status" value="1"/>
</dbReference>
<comment type="caution">
    <text evidence="6">The sequence shown here is derived from an EMBL/GenBank/DDBJ whole genome shotgun (WGS) entry which is preliminary data.</text>
</comment>
<evidence type="ECO:0000313" key="6">
    <source>
        <dbReference type="EMBL" id="TDX14543.1"/>
    </source>
</evidence>
<keyword evidence="2" id="KW-0805">Transcription regulation</keyword>